<dbReference type="Gene3D" id="2.60.40.650">
    <property type="match status" value="1"/>
</dbReference>
<dbReference type="Gene3D" id="2.130.10.10">
    <property type="entry name" value="YVTN repeat-like/Quinoprotein amine dehydrogenase"/>
    <property type="match status" value="1"/>
</dbReference>
<protein>
    <recommendedName>
        <fullName evidence="4">Fibronectin type-III domain-containing protein</fullName>
    </recommendedName>
</protein>
<feature type="chain" id="PRO_5021953636" description="Fibronectin type-III domain-containing protein" evidence="1">
    <location>
        <begin position="36"/>
        <end position="713"/>
    </location>
</feature>
<gene>
    <name evidence="2" type="ORF">E6K81_06985</name>
</gene>
<proteinExistence type="predicted"/>
<dbReference type="CDD" id="cd00063">
    <property type="entry name" value="FN3"/>
    <property type="match status" value="1"/>
</dbReference>
<evidence type="ECO:0008006" key="4">
    <source>
        <dbReference type="Google" id="ProtNLM"/>
    </source>
</evidence>
<dbReference type="AlphaFoldDB" id="A0A538U9M9"/>
<dbReference type="Proteomes" id="UP000319771">
    <property type="component" value="Unassembled WGS sequence"/>
</dbReference>
<evidence type="ECO:0000313" key="2">
    <source>
        <dbReference type="EMBL" id="TMQ72557.1"/>
    </source>
</evidence>
<dbReference type="SUPFAM" id="SSF49265">
    <property type="entry name" value="Fibronectin type III"/>
    <property type="match status" value="1"/>
</dbReference>
<accession>A0A538U9M9</accession>
<dbReference type="EMBL" id="VBPB01000103">
    <property type="protein sequence ID" value="TMQ72557.1"/>
    <property type="molecule type" value="Genomic_DNA"/>
</dbReference>
<dbReference type="InterPro" id="IPR015943">
    <property type="entry name" value="WD40/YVTN_repeat-like_dom_sf"/>
</dbReference>
<evidence type="ECO:0000313" key="3">
    <source>
        <dbReference type="Proteomes" id="UP000319771"/>
    </source>
</evidence>
<dbReference type="Gene3D" id="2.60.40.10">
    <property type="entry name" value="Immunoglobulins"/>
    <property type="match status" value="1"/>
</dbReference>
<comment type="caution">
    <text evidence="2">The sequence shown here is derived from an EMBL/GenBank/DDBJ whole genome shotgun (WGS) entry which is preliminary data.</text>
</comment>
<dbReference type="InterPro" id="IPR013783">
    <property type="entry name" value="Ig-like_fold"/>
</dbReference>
<evidence type="ECO:0000256" key="1">
    <source>
        <dbReference type="SAM" id="SignalP"/>
    </source>
</evidence>
<dbReference type="SUPFAM" id="SSF81296">
    <property type="entry name" value="E set domains"/>
    <property type="match status" value="1"/>
</dbReference>
<keyword evidence="1" id="KW-0732">Signal</keyword>
<organism evidence="2 3">
    <name type="scientific">Eiseniibacteriota bacterium</name>
    <dbReference type="NCBI Taxonomy" id="2212470"/>
    <lineage>
        <taxon>Bacteria</taxon>
        <taxon>Candidatus Eiseniibacteriota</taxon>
    </lineage>
</organism>
<name>A0A538U9M9_UNCEI</name>
<dbReference type="SUPFAM" id="SSF63829">
    <property type="entry name" value="Calcium-dependent phosphotriesterase"/>
    <property type="match status" value="2"/>
</dbReference>
<reference evidence="2 3" key="1">
    <citation type="journal article" date="2019" name="Nat. Microbiol.">
        <title>Mediterranean grassland soil C-N compound turnover is dependent on rainfall and depth, and is mediated by genomically divergent microorganisms.</title>
        <authorList>
            <person name="Diamond S."/>
            <person name="Andeer P.F."/>
            <person name="Li Z."/>
            <person name="Crits-Christoph A."/>
            <person name="Burstein D."/>
            <person name="Anantharaman K."/>
            <person name="Lane K.R."/>
            <person name="Thomas B.C."/>
            <person name="Pan C."/>
            <person name="Northen T.R."/>
            <person name="Banfield J.F."/>
        </authorList>
    </citation>
    <scope>NUCLEOTIDE SEQUENCE [LARGE SCALE GENOMIC DNA]</scope>
    <source>
        <strain evidence="2">WS_11</strain>
    </source>
</reference>
<dbReference type="InterPro" id="IPR014756">
    <property type="entry name" value="Ig_E-set"/>
</dbReference>
<sequence length="713" mass="74418">MSIRLAPSHPARLPRRALLGVVLALALTASGRARAAETQWWVTDQPEDYASATAHGLVVRPDGALELGPAARFTAAESLSVAWAVVPMKDGSVAVAGDRGTILRFGEGAGFRVLARLPVGQVLSLVADGDALLAGTGPEGLIYRIGARGDTTLVARTGERYVWGLAPAPGGGWYAATGTKGRLLRVRGTEVRTVLDTEESNLVSLIADGRGAVYAGGDSKGRIYRVTGDRERRTVFDATEDEVRALAFGPDGALYAAALSATAVSDDDGDATTRPAPVKSAVSGGRAVLYRIVPDSVAASVWTSPQPFVFALAGTKGGVVAATGNKAALYLVERTTGATQWLQGPQGQITALATDAAGRVYAATSNPAGLWRVGPGRAAAGEMLSPLLDARRFARLGVVRWRGAAGGSSLALATRSGNCDPLDSTWSEWTPGREDAHSEAPPARYFQWRLTATGGAPHIDAVEAAWRERNLAPRVEELTVAPQGEGFKEGAMSPRSDAVTQTLPGGQKVEYSLPAPTAARAMRGLPAFAHGLRTLQWRGSDPNGDPLRYAVEVRSEGGGDWIKVDDDLDASAFTWDTNGLPDGRYRVRVTASDEAANALGEGLTTQVISAPLTIDNTAPVVGELAVSPERRAIAIAGHAEDAASTLSRIEAALDNGDWRIVSPDGGLADARALSFHARMTDVEPGEHTLSLRAVDAAGNTATRAAHVTVAKAP</sequence>
<dbReference type="InterPro" id="IPR036116">
    <property type="entry name" value="FN3_sf"/>
</dbReference>
<feature type="signal peptide" evidence="1">
    <location>
        <begin position="1"/>
        <end position="35"/>
    </location>
</feature>
<dbReference type="InterPro" id="IPR003961">
    <property type="entry name" value="FN3_dom"/>
</dbReference>